<dbReference type="EMBL" id="JANIAM010000052">
    <property type="protein sequence ID" value="MDD2115920.1"/>
    <property type="molecule type" value="Genomic_DNA"/>
</dbReference>
<protein>
    <submittedName>
        <fullName evidence="3">SMI1/KNR4 family protein</fullName>
    </submittedName>
</protein>
<dbReference type="SUPFAM" id="SSF160631">
    <property type="entry name" value="SMI1/KNR4-like"/>
    <property type="match status" value="1"/>
</dbReference>
<dbReference type="AlphaFoldDB" id="A0A9X4DGY9"/>
<evidence type="ECO:0000313" key="3">
    <source>
        <dbReference type="EMBL" id="MDD2115920.1"/>
    </source>
</evidence>
<dbReference type="InterPro" id="IPR018958">
    <property type="entry name" value="Knr4/Smi1-like_dom"/>
</dbReference>
<accession>A0A9X4DGY9</accession>
<evidence type="ECO:0000313" key="2">
    <source>
        <dbReference type="EMBL" id="MDD2106328.1"/>
    </source>
</evidence>
<dbReference type="Proteomes" id="UP001150678">
    <property type="component" value="Unassembled WGS sequence"/>
</dbReference>
<dbReference type="Gene3D" id="3.40.1580.10">
    <property type="entry name" value="SMI1/KNR4-like"/>
    <property type="match status" value="1"/>
</dbReference>
<dbReference type="EMBL" id="JANIAN010000008">
    <property type="protein sequence ID" value="MDD2106328.1"/>
    <property type="molecule type" value="Genomic_DNA"/>
</dbReference>
<dbReference type="RefSeq" id="WP_274078696.1">
    <property type="nucleotide sequence ID" value="NZ_JANIAM010000052.1"/>
</dbReference>
<name>A0A9X4DGY9_9PSED</name>
<gene>
    <name evidence="2" type="ORF">NP533_08935</name>
    <name evidence="3" type="ORF">NP554_29425</name>
</gene>
<sequence>MPAKLIESEQPISTSDFLEFTKSINAHPTSEFMNFYLTNNGGFIDDKQHTESELLINSFLSIKYGESTIENVYKQLVKSTPSLAGLIPFAYDDCGNLFLLSTNSDDNGCIYLWLPSESEKLPISDTFNSFLHILSST</sequence>
<dbReference type="Proteomes" id="UP001150728">
    <property type="component" value="Unassembled WGS sequence"/>
</dbReference>
<evidence type="ECO:0000259" key="1">
    <source>
        <dbReference type="Pfam" id="PF09346"/>
    </source>
</evidence>
<dbReference type="InterPro" id="IPR037883">
    <property type="entry name" value="Knr4/Smi1-like_sf"/>
</dbReference>
<dbReference type="Pfam" id="PF09346">
    <property type="entry name" value="SMI1_KNR4"/>
    <property type="match status" value="1"/>
</dbReference>
<reference evidence="3" key="1">
    <citation type="submission" date="2022-07" db="EMBL/GenBank/DDBJ databases">
        <title>Multi-strain Analysis of Pseudomonas putida Reveals Metabolic and Genetic Diversity.</title>
        <authorList>
            <person name="Monk J.M."/>
        </authorList>
    </citation>
    <scope>NUCLEOTIDE SEQUENCE</scope>
    <source>
        <strain evidence="2">17514</strain>
        <strain evidence="3">17633</strain>
    </source>
</reference>
<proteinExistence type="predicted"/>
<organism evidence="3 4">
    <name type="scientific">Pseudomonas asiatica</name>
    <dbReference type="NCBI Taxonomy" id="2219225"/>
    <lineage>
        <taxon>Bacteria</taxon>
        <taxon>Pseudomonadati</taxon>
        <taxon>Pseudomonadota</taxon>
        <taxon>Gammaproteobacteria</taxon>
        <taxon>Pseudomonadales</taxon>
        <taxon>Pseudomonadaceae</taxon>
        <taxon>Pseudomonas</taxon>
    </lineage>
</organism>
<comment type="caution">
    <text evidence="3">The sequence shown here is derived from an EMBL/GenBank/DDBJ whole genome shotgun (WGS) entry which is preliminary data.</text>
</comment>
<feature type="domain" description="Knr4/Smi1-like" evidence="1">
    <location>
        <begin position="11"/>
        <end position="131"/>
    </location>
</feature>
<evidence type="ECO:0000313" key="4">
    <source>
        <dbReference type="Proteomes" id="UP001150728"/>
    </source>
</evidence>